<proteinExistence type="predicted"/>
<accession>A0A6H1UEZ7</accession>
<organism evidence="2 3">
    <name type="scientific">Ferrimonas lipolytica</name>
    <dbReference type="NCBI Taxonomy" id="2724191"/>
    <lineage>
        <taxon>Bacteria</taxon>
        <taxon>Pseudomonadati</taxon>
        <taxon>Pseudomonadota</taxon>
        <taxon>Gammaproteobacteria</taxon>
        <taxon>Alteromonadales</taxon>
        <taxon>Ferrimonadaceae</taxon>
        <taxon>Ferrimonas</taxon>
    </lineage>
</organism>
<evidence type="ECO:0000313" key="3">
    <source>
        <dbReference type="Proteomes" id="UP000501602"/>
    </source>
</evidence>
<dbReference type="SUPFAM" id="SSF64307">
    <property type="entry name" value="SirA-like"/>
    <property type="match status" value="1"/>
</dbReference>
<reference evidence="2 3" key="1">
    <citation type="submission" date="2020-04" db="EMBL/GenBank/DDBJ databases">
        <title>Ferrimonas sp. S7 isolated from sea water.</title>
        <authorList>
            <person name="Bae S.S."/>
            <person name="Baek K."/>
        </authorList>
    </citation>
    <scope>NUCLEOTIDE SEQUENCE [LARGE SCALE GENOMIC DNA]</scope>
    <source>
        <strain evidence="2 3">S7</strain>
    </source>
</reference>
<dbReference type="EMBL" id="CP051180">
    <property type="protein sequence ID" value="QIZ76913.1"/>
    <property type="molecule type" value="Genomic_DNA"/>
</dbReference>
<gene>
    <name evidence="2" type="ORF">HER31_08515</name>
</gene>
<dbReference type="InterPro" id="IPR001455">
    <property type="entry name" value="TusA-like"/>
</dbReference>
<evidence type="ECO:0000313" key="2">
    <source>
        <dbReference type="EMBL" id="QIZ76913.1"/>
    </source>
</evidence>
<name>A0A6H1UEZ7_9GAMM</name>
<keyword evidence="2" id="KW-0808">Transferase</keyword>
<sequence length="77" mass="8880">MHEPEQELIVDLRKLRCPMAFVQAKLAILSRQQGKPLVLLLSDRGTRTDVPRWLEKKQITFNILADHKAEMSVRITG</sequence>
<dbReference type="KEGG" id="fes:HER31_08515"/>
<dbReference type="Proteomes" id="UP000501602">
    <property type="component" value="Chromosome"/>
</dbReference>
<dbReference type="AlphaFoldDB" id="A0A6H1UEZ7"/>
<dbReference type="GO" id="GO:0016740">
    <property type="term" value="F:transferase activity"/>
    <property type="evidence" value="ECO:0007669"/>
    <property type="project" value="UniProtKB-KW"/>
</dbReference>
<protein>
    <submittedName>
        <fullName evidence="2">Sulfurtransferase TusA family protein</fullName>
    </submittedName>
</protein>
<feature type="domain" description="UPF0033" evidence="1">
    <location>
        <begin position="10"/>
        <end position="76"/>
    </location>
</feature>
<evidence type="ECO:0000259" key="1">
    <source>
        <dbReference type="Pfam" id="PF01206"/>
    </source>
</evidence>
<keyword evidence="3" id="KW-1185">Reference proteome</keyword>
<dbReference type="Gene3D" id="3.30.110.40">
    <property type="entry name" value="TusA-like domain"/>
    <property type="match status" value="1"/>
</dbReference>
<dbReference type="Pfam" id="PF01206">
    <property type="entry name" value="TusA"/>
    <property type="match status" value="1"/>
</dbReference>
<dbReference type="RefSeq" id="WP_168660174.1">
    <property type="nucleotide sequence ID" value="NZ_CP051180.1"/>
</dbReference>
<dbReference type="CDD" id="cd00291">
    <property type="entry name" value="SirA_YedF_YeeD"/>
    <property type="match status" value="1"/>
</dbReference>
<dbReference type="InterPro" id="IPR036868">
    <property type="entry name" value="TusA-like_sf"/>
</dbReference>